<dbReference type="EMBL" id="BART01020880">
    <property type="protein sequence ID" value="GAG93431.1"/>
    <property type="molecule type" value="Genomic_DNA"/>
</dbReference>
<proteinExistence type="predicted"/>
<feature type="non-terminal residue" evidence="1">
    <location>
        <position position="291"/>
    </location>
</feature>
<dbReference type="AlphaFoldDB" id="X1DAI4"/>
<feature type="non-terminal residue" evidence="1">
    <location>
        <position position="1"/>
    </location>
</feature>
<sequence>IVLAKYLGPSSNDHQIFDFSVNLDALDEPFFTISNGKKFDCTEILKIVNKRTEPVSVQQKEAPKKKVKEVKDAKIENIEAFVFEKLINKKAIWNGSETIAFQKWKTTIKNKYRIENGKISHYKGKPTNKFTLHLKSLLKNIDVKKIKPKKIIDKKLLSSKKDQGEFSEQYVFETVTGKKAIWNGSETKTFQNWKTAIKNKYRIENGKITHYKGKPTNKFTLHLKSLLKNLDVKKTKPKKTNDKKSLSSKKDQGEFSEHYAFETVTGKKAIWNGTETKAFQNWKTAIKNKYR</sequence>
<protein>
    <submittedName>
        <fullName evidence="1">Uncharacterized protein</fullName>
    </submittedName>
</protein>
<comment type="caution">
    <text evidence="1">The sequence shown here is derived from an EMBL/GenBank/DDBJ whole genome shotgun (WGS) entry which is preliminary data.</text>
</comment>
<gene>
    <name evidence="1" type="ORF">S01H4_38684</name>
</gene>
<name>X1DAI4_9ZZZZ</name>
<reference evidence="1" key="1">
    <citation type="journal article" date="2014" name="Front. Microbiol.">
        <title>High frequency of phylogenetically diverse reductive dehalogenase-homologous genes in deep subseafloor sedimentary metagenomes.</title>
        <authorList>
            <person name="Kawai M."/>
            <person name="Futagami T."/>
            <person name="Toyoda A."/>
            <person name="Takaki Y."/>
            <person name="Nishi S."/>
            <person name="Hori S."/>
            <person name="Arai W."/>
            <person name="Tsubouchi T."/>
            <person name="Morono Y."/>
            <person name="Uchiyama I."/>
            <person name="Ito T."/>
            <person name="Fujiyama A."/>
            <person name="Inagaki F."/>
            <person name="Takami H."/>
        </authorList>
    </citation>
    <scope>NUCLEOTIDE SEQUENCE</scope>
    <source>
        <strain evidence="1">Expedition CK06-06</strain>
    </source>
</reference>
<evidence type="ECO:0000313" key="1">
    <source>
        <dbReference type="EMBL" id="GAG93431.1"/>
    </source>
</evidence>
<accession>X1DAI4</accession>
<organism evidence="1">
    <name type="scientific">marine sediment metagenome</name>
    <dbReference type="NCBI Taxonomy" id="412755"/>
    <lineage>
        <taxon>unclassified sequences</taxon>
        <taxon>metagenomes</taxon>
        <taxon>ecological metagenomes</taxon>
    </lineage>
</organism>